<dbReference type="FunCoup" id="A0A482WWR0">
    <property type="interactions" value="1091"/>
</dbReference>
<name>A0A482WWR0_LAOST</name>
<evidence type="ECO:0000259" key="2">
    <source>
        <dbReference type="Pfam" id="PF12432"/>
    </source>
</evidence>
<evidence type="ECO:0000256" key="1">
    <source>
        <dbReference type="SAM" id="MobiDB-lite"/>
    </source>
</evidence>
<keyword evidence="7" id="KW-1185">Reference proteome</keyword>
<proteinExistence type="predicted"/>
<dbReference type="GO" id="GO:0032039">
    <property type="term" value="C:integrator complex"/>
    <property type="evidence" value="ECO:0007669"/>
    <property type="project" value="InterPro"/>
</dbReference>
<dbReference type="InterPro" id="IPR053966">
    <property type="entry name" value="INTS1_INTS2-bd"/>
</dbReference>
<evidence type="ECO:0000313" key="7">
    <source>
        <dbReference type="Proteomes" id="UP000291343"/>
    </source>
</evidence>
<dbReference type="Pfam" id="PF12432">
    <property type="entry name" value="INTS1_RP2B-bd"/>
    <property type="match status" value="1"/>
</dbReference>
<organism evidence="6 7">
    <name type="scientific">Laodelphax striatellus</name>
    <name type="common">Small brown planthopper</name>
    <name type="synonym">Delphax striatella</name>
    <dbReference type="NCBI Taxonomy" id="195883"/>
    <lineage>
        <taxon>Eukaryota</taxon>
        <taxon>Metazoa</taxon>
        <taxon>Ecdysozoa</taxon>
        <taxon>Arthropoda</taxon>
        <taxon>Hexapoda</taxon>
        <taxon>Insecta</taxon>
        <taxon>Pterygota</taxon>
        <taxon>Neoptera</taxon>
        <taxon>Paraneoptera</taxon>
        <taxon>Hemiptera</taxon>
        <taxon>Auchenorrhyncha</taxon>
        <taxon>Fulgoroidea</taxon>
        <taxon>Delphacidae</taxon>
        <taxon>Criomorphinae</taxon>
        <taxon>Laodelphax</taxon>
    </lineage>
</organism>
<evidence type="ECO:0000259" key="5">
    <source>
        <dbReference type="Pfam" id="PF22929"/>
    </source>
</evidence>
<evidence type="ECO:0000259" key="3">
    <source>
        <dbReference type="Pfam" id="PF22927"/>
    </source>
</evidence>
<dbReference type="SUPFAM" id="SSF48371">
    <property type="entry name" value="ARM repeat"/>
    <property type="match status" value="1"/>
</dbReference>
<dbReference type="Proteomes" id="UP000291343">
    <property type="component" value="Unassembled WGS sequence"/>
</dbReference>
<dbReference type="Pfam" id="PF22928">
    <property type="entry name" value="INTS1_R4"/>
    <property type="match status" value="1"/>
</dbReference>
<dbReference type="OrthoDB" id="19938at2759"/>
<feature type="domain" description="Integrator complex subunit 1 RPB2-binding" evidence="2">
    <location>
        <begin position="324"/>
        <end position="478"/>
    </location>
</feature>
<dbReference type="PANTHER" id="PTHR21224:SF1">
    <property type="entry name" value="INTEGRATOR COMPLEX SUBUNIT 1"/>
    <property type="match status" value="1"/>
</dbReference>
<dbReference type="InParanoid" id="A0A482WWR0"/>
<comment type="caution">
    <text evidence="6">The sequence shown here is derived from an EMBL/GenBank/DDBJ whole genome shotgun (WGS) entry which is preliminary data.</text>
</comment>
<dbReference type="InterPro" id="IPR016024">
    <property type="entry name" value="ARM-type_fold"/>
</dbReference>
<feature type="compositionally biased region" description="Low complexity" evidence="1">
    <location>
        <begin position="27"/>
        <end position="54"/>
    </location>
</feature>
<feature type="domain" description="Integrator complex subunit 1 INTS2-binding" evidence="5">
    <location>
        <begin position="932"/>
        <end position="1259"/>
    </location>
</feature>
<accession>A0A482WWR0</accession>
<dbReference type="InterPro" id="IPR053964">
    <property type="entry name" value="INT1_R3"/>
</dbReference>
<protein>
    <submittedName>
        <fullName evidence="6">Uncharacterized protein</fullName>
    </submittedName>
</protein>
<gene>
    <name evidence="6" type="ORF">LSTR_LSTR006438</name>
</gene>
<dbReference type="GO" id="GO:0034474">
    <property type="term" value="P:U2 snRNA 3'-end processing"/>
    <property type="evidence" value="ECO:0007669"/>
    <property type="project" value="InterPro"/>
</dbReference>
<dbReference type="Pfam" id="PF22929">
    <property type="entry name" value="INTS1_INTS2-bd"/>
    <property type="match status" value="1"/>
</dbReference>
<evidence type="ECO:0000259" key="4">
    <source>
        <dbReference type="Pfam" id="PF22928"/>
    </source>
</evidence>
<feature type="domain" description="Integrator complex subunit 1 R4" evidence="4">
    <location>
        <begin position="1915"/>
        <end position="2007"/>
    </location>
</feature>
<dbReference type="InterPro" id="IPR022145">
    <property type="entry name" value="INTS1_RPB2-bd"/>
</dbReference>
<feature type="compositionally biased region" description="Low complexity" evidence="1">
    <location>
        <begin position="76"/>
        <end position="87"/>
    </location>
</feature>
<feature type="domain" description="Integrator complex subunit 1 R3" evidence="3">
    <location>
        <begin position="1715"/>
        <end position="1872"/>
    </location>
</feature>
<dbReference type="EMBL" id="QKKF02022824">
    <property type="protein sequence ID" value="RZF38039.1"/>
    <property type="molecule type" value="Genomic_DNA"/>
</dbReference>
<reference evidence="6 7" key="1">
    <citation type="journal article" date="2017" name="Gigascience">
        <title>Genome sequence of the small brown planthopper, Laodelphax striatellus.</title>
        <authorList>
            <person name="Zhu J."/>
            <person name="Jiang F."/>
            <person name="Wang X."/>
            <person name="Yang P."/>
            <person name="Bao Y."/>
            <person name="Zhao W."/>
            <person name="Wang W."/>
            <person name="Lu H."/>
            <person name="Wang Q."/>
            <person name="Cui N."/>
            <person name="Li J."/>
            <person name="Chen X."/>
            <person name="Luo L."/>
            <person name="Yu J."/>
            <person name="Kang L."/>
            <person name="Cui F."/>
        </authorList>
    </citation>
    <scope>NUCLEOTIDE SEQUENCE [LARGE SCALE GENOMIC DNA]</scope>
    <source>
        <strain evidence="6">Lst14</strain>
    </source>
</reference>
<sequence length="2045" mass="226492">MDQRKGLQGRGGKSKTPQYPADIFALGSKSSGESKRSTSVHGKSSSSSSHSLPVSERKRDGAATSSAIPPKKPKLASSSGSSTSSSSAGLAASAAAAASSAASRQLSAAVVSQTAGASSADSQWEVLAFDIDAPDLVPQVLEASDLDEADKVIGLLCGAVRALRSQKQKPDPLLCQSLAYLAKCRPSLFTTDLVVSALCSVLRKESSPSSHSYKTKSVGLCVLAACILYKAFADMKRWPESFVKLYVEDALGERVWVDNEDCKGFVDNILCGINTKQSPNLEPDMPPRPEPFAGVDEDALPTPSRSKDNPDFPVFSRYSSNMETVEASILEIVKEHLNRRQSVENISRNFLKFLASACGLVEIRVLIAPRLEVWLQNPKLMRPAQELLMSLCVNCTAHTQRDVEVISALVKIRLKTKALINYYLACIKELISAHSDNLATVLKHTIYNELSTSHNPNNMPMLGVMLQYSPDQSAALLADIFQELLLNRDDFLRPLRSLVREIWRVLRADLNLAALCRGLMSQTEPVPRDCDNSQRAFNSIADLITLCIFLAVAHLARQDKRDPAQVEKMQLTVAGIQSDAIWWLQETALRVYRPSSSDFVHALQKVLLMEPADQYFKTDSWPQEQDRTLLLRLASEVPLEQATLLRLLVIGLSKEHPLPPPDALHLADQLVRRAAAVPATDTLPMLRADKLELMDLVLNLCAYHHPENIDLPCGYTPPALAITNLYWKGWTLLLILAAHNPTTVGALAWQKHPTLRSLMEMCITNHFVFPAAAAADDLQLAALEKQTILQFETHLAAASTKMAITQQTSLLLSQLMSMEPTGPARQPPQSILEQLQALNLSLRLGHLLCRSRNPDFLLDIIQRQGASQSMPWLADLVHSSDGSLNHLPVQCLCEFLLSSNAVAKQQEKYQQLLTHLQSILSDPNQDPLIVCEILDYFLRRLSSPHSRAQAIMGMKLVLKTVSDEEVMETDKPVEVKDDASWLVKQLPMLPHFTIAKSQVIQALRSACQVENDPALVTAYLCFLAQHLPSDMADMNELVVDMAQLIVERSTIMAAILPPATSAAATADANVSLDSLISIFSTYLVKAREPRREAYTWSESQDQIIVSWPAGEDCTLHILVVHAMVILLTYGPLSVASHADYEYLLDAWFPLDKDTAPKAFLVDTSEEALLIPDWLKLRMIRSQVPRLVEAALTDLEPPQLILFIQSFGIPVASMSKLLETLDRAVMEDREAVGEAVMDKSYMVQLVEVQHKRGATGGDTFARVLGLQEPMRFPDTPVIAEPQFPELKPLVCTKLKSLSLPEAIAVFEKIYSSHEETEAVKLINREDFKLLQRTLSVEVSRKSRSGQPVTSVICQSLLVHLLKRLSSDRQLLDTVAARTHFSCPLFRLLTTVNSEELVTVLLVICKIVQDSPKCSSLLAAILKAFAKKHQHKEMTVIANTSAYAAPVQALEKCPPSELERVGRKVLESNAGKAVMVEAVGKLMRLVPQRLPNFTTGLLIDWLIQIEPEIISSSTDFQMRVLFSRLDNEEFISVKTCRPYLLTLLIHQASWSTLHLCMNGLLKDAMVSRYDPTAVLDFLTALTRSPKLWQGRDKYLPKHYQPEDILNLSSNQIICVADYIVEEAILMNDKKESLDKMNHRIQLLSQCIVEDEVYMTSCLVRHLHTVTSHCTGIRNEMCRQLMMLLYLRVPSLISQATDVNLERYLDSTLVSGSVNSVLDRISHTILTALTATPHAKDWARRSQELELAARKMASTHPLLVLRQLKMIGAALCGRVHLDSGVLRSRGHLALFQHVYGLLELLKPKVFAEEYTESLQSILKLYFQLFKNHGHMKEVINLMNKVVSFLQDYISHDASRALSYLQSQSNIISELQTQHSNFSGLCIMMSGATGSGEVVVAVPPSANQHSATPHFDFANLLRGDDVLACLQELDKASVWRVALLEPALGSLCRYLTSRSSAIRSLAHGLLARYLRFAPQAARSALPAFISCLDSPHPDVIATALDRLPEITVCCQELALPLLKKVFAVGMTSSISITQCTTKTLALLNLQSGC</sequence>
<dbReference type="SMR" id="A0A482WWR0"/>
<feature type="region of interest" description="Disordered" evidence="1">
    <location>
        <begin position="1"/>
        <end position="87"/>
    </location>
</feature>
<dbReference type="PANTHER" id="PTHR21224">
    <property type="entry name" value="INTEGRATOR COMPLEX SUBUNIT 1"/>
    <property type="match status" value="1"/>
</dbReference>
<dbReference type="STRING" id="195883.A0A482WWR0"/>
<dbReference type="InterPro" id="IPR038902">
    <property type="entry name" value="INTS1"/>
</dbReference>
<dbReference type="InterPro" id="IPR053965">
    <property type="entry name" value="INTS1_R4"/>
</dbReference>
<feature type="region of interest" description="Disordered" evidence="1">
    <location>
        <begin position="277"/>
        <end position="308"/>
    </location>
</feature>
<dbReference type="Pfam" id="PF22927">
    <property type="entry name" value="INT1_R3"/>
    <property type="match status" value="1"/>
</dbReference>
<evidence type="ECO:0000313" key="6">
    <source>
        <dbReference type="EMBL" id="RZF38039.1"/>
    </source>
</evidence>